<dbReference type="Pfam" id="PF14373">
    <property type="entry name" value="Imm_superinfect"/>
    <property type="match status" value="1"/>
</dbReference>
<evidence type="ECO:0000313" key="4">
    <source>
        <dbReference type="Proteomes" id="UP000000485"/>
    </source>
</evidence>
<keyword evidence="4" id="KW-1185">Reference proteome</keyword>
<gene>
    <name evidence="3" type="ordered locus">Celgi_0070</name>
</gene>
<dbReference type="RefSeq" id="WP_013882132.1">
    <property type="nucleotide sequence ID" value="NC_015671.1"/>
</dbReference>
<reference evidence="4" key="1">
    <citation type="submission" date="2011-04" db="EMBL/GenBank/DDBJ databases">
        <title>Complete sequence of Cellvibrio gilvus ATCC 13127.</title>
        <authorList>
            <person name="Lucas S."/>
            <person name="Han J."/>
            <person name="Lapidus A."/>
            <person name="Cheng J.-F."/>
            <person name="Goodwin L."/>
            <person name="Pitluck S."/>
            <person name="Peters L."/>
            <person name="Munk A."/>
            <person name="Detter J.C."/>
            <person name="Han C."/>
            <person name="Tapia R."/>
            <person name="Land M."/>
            <person name="Hauser L."/>
            <person name="Kyrpides N."/>
            <person name="Ivanova N."/>
            <person name="Ovchinnikova G."/>
            <person name="Pagani I."/>
            <person name="Mead D."/>
            <person name="Brumm P."/>
            <person name="Woyke T."/>
        </authorList>
    </citation>
    <scope>NUCLEOTIDE SEQUENCE [LARGE SCALE GENOMIC DNA]</scope>
    <source>
        <strain evidence="4">ATCC 13127 / NRRL B-14078</strain>
    </source>
</reference>
<dbReference type="InterPro" id="IPR016410">
    <property type="entry name" value="Phage_imm"/>
</dbReference>
<keyword evidence="2" id="KW-1133">Transmembrane helix</keyword>
<protein>
    <recommendedName>
        <fullName evidence="5">DUF2510 domain-containing protein</fullName>
    </recommendedName>
</protein>
<dbReference type="EMBL" id="CP002665">
    <property type="protein sequence ID" value="AEI10602.1"/>
    <property type="molecule type" value="Genomic_DNA"/>
</dbReference>
<proteinExistence type="predicted"/>
<keyword evidence="2" id="KW-0472">Membrane</keyword>
<dbReference type="AlphaFoldDB" id="F8A282"/>
<dbReference type="HOGENOM" id="CLU_1764733_0_0_11"/>
<feature type="compositionally biased region" description="Basic and acidic residues" evidence="1">
    <location>
        <begin position="1"/>
        <end position="15"/>
    </location>
</feature>
<dbReference type="eggNOG" id="ENOG5031WV8">
    <property type="taxonomic scope" value="Bacteria"/>
</dbReference>
<organism evidence="3 4">
    <name type="scientific">Cellulomonas gilvus (strain ATCC 13127 / NRRL B-14078)</name>
    <name type="common">Cellvibrio gilvus</name>
    <dbReference type="NCBI Taxonomy" id="593907"/>
    <lineage>
        <taxon>Bacteria</taxon>
        <taxon>Bacillati</taxon>
        <taxon>Actinomycetota</taxon>
        <taxon>Actinomycetes</taxon>
        <taxon>Micrococcales</taxon>
        <taxon>Cellulomonadaceae</taxon>
        <taxon>Cellulomonas</taxon>
    </lineage>
</organism>
<evidence type="ECO:0008006" key="5">
    <source>
        <dbReference type="Google" id="ProtNLM"/>
    </source>
</evidence>
<evidence type="ECO:0000256" key="1">
    <source>
        <dbReference type="SAM" id="MobiDB-lite"/>
    </source>
</evidence>
<keyword evidence="2" id="KW-0812">Transmembrane</keyword>
<feature type="transmembrane region" description="Helical" evidence="2">
    <location>
        <begin position="55"/>
        <end position="76"/>
    </location>
</feature>
<name>F8A282_CELGA</name>
<evidence type="ECO:0000313" key="3">
    <source>
        <dbReference type="EMBL" id="AEI10602.1"/>
    </source>
</evidence>
<feature type="region of interest" description="Disordered" evidence="1">
    <location>
        <begin position="1"/>
        <end position="26"/>
    </location>
</feature>
<feature type="transmembrane region" description="Helical" evidence="2">
    <location>
        <begin position="88"/>
        <end position="111"/>
    </location>
</feature>
<sequence>MSGNDRYDSGARPYDEPAGPAWGSPPAHGAIGPAAPWQATAWAPPATDRVPPSDATVVVAWVLVLLTGFYLLPWAIAATRGKADRWGVFWLTLLLGWTGIGWVIALIWSVMPHRPLVAHPVLAPGWYPQRDGGLAYWDGRGWTGHRA</sequence>
<dbReference type="KEGG" id="cga:Celgi_0070"/>
<dbReference type="Proteomes" id="UP000000485">
    <property type="component" value="Chromosome"/>
</dbReference>
<dbReference type="OrthoDB" id="9814116at2"/>
<accession>F8A282</accession>
<dbReference type="STRING" id="593907.Celgi_0070"/>
<evidence type="ECO:0000256" key="2">
    <source>
        <dbReference type="SAM" id="Phobius"/>
    </source>
</evidence>